<dbReference type="AlphaFoldDB" id="A0AAD7CZR1"/>
<dbReference type="InterPro" id="IPR059179">
    <property type="entry name" value="MLKL-like_MCAfunc"/>
</dbReference>
<reference evidence="1" key="1">
    <citation type="submission" date="2023-03" db="EMBL/GenBank/DDBJ databases">
        <title>Massive genome expansion in bonnet fungi (Mycena s.s.) driven by repeated elements and novel gene families across ecological guilds.</title>
        <authorList>
            <consortium name="Lawrence Berkeley National Laboratory"/>
            <person name="Harder C.B."/>
            <person name="Miyauchi S."/>
            <person name="Viragh M."/>
            <person name="Kuo A."/>
            <person name="Thoen E."/>
            <person name="Andreopoulos B."/>
            <person name="Lu D."/>
            <person name="Skrede I."/>
            <person name="Drula E."/>
            <person name="Henrissat B."/>
            <person name="Morin E."/>
            <person name="Kohler A."/>
            <person name="Barry K."/>
            <person name="LaButti K."/>
            <person name="Morin E."/>
            <person name="Salamov A."/>
            <person name="Lipzen A."/>
            <person name="Mereny Z."/>
            <person name="Hegedus B."/>
            <person name="Baldrian P."/>
            <person name="Stursova M."/>
            <person name="Weitz H."/>
            <person name="Taylor A."/>
            <person name="Grigoriev I.V."/>
            <person name="Nagy L.G."/>
            <person name="Martin F."/>
            <person name="Kauserud H."/>
        </authorList>
    </citation>
    <scope>NUCLEOTIDE SEQUENCE</scope>
    <source>
        <strain evidence="1">CBHHK067</strain>
    </source>
</reference>
<dbReference type="CDD" id="cd21037">
    <property type="entry name" value="MLKL_NTD"/>
    <property type="match status" value="1"/>
</dbReference>
<name>A0AAD7CZR1_MYCRO</name>
<sequence length="1001" mass="111500">MDPISAATTFITLATFIKDLLDLGQSIKRSIKQVGENKKRIHGLIEDVLHTLTSLAELTRGRERTFHAPQLLSALGDLKADMLHVLSKIERVAPVEGRAGLRGLGAHLKNWLRREDVEIEIQNLKQHMNKCYIQFTAFSAARVEYTTLRVEQAILVNNVENGVKLRRLEGMMARLLLDTQFGANIVHQAADIIASDSTHQTLESKYLSVQTMRLVDFLDKLTLNHNLRFEVPLWDPVTPMAIRFLPSASFVHVLHTVLGMVIEIEENQFPAKNIANDLLNLGSHLSLLGMLAEATASDVLSVQFLRCLASGNDSIGIIPRLAFSLYNLAKRYHRRCQYRLALQATQQSLDLCQLLSELSPDVDNAAMSLAALIEHLDCLRLTGQLQDAVSTAQQAVLISGRISAEILASYPFDVSGFQRLSPEHEWRAAKCCEAFFALARALSFAGHYHAAYKASKEGLEMVVRFSGSIRPPSVRETDMIFDQLCKLAEKGALSLSILADIGILYRHLSCLYRTEFTLRFPTVLYAHAYICVQENSSSVASTVNLQVLLDADTDAYPPVLHLSNVLPFLADDSTRVGAVMEDAIWGFYVSDCLPEAIYPVSPLVQYFFVEYFDLAHAILRKAVKSLSETSSDPKILSFAVAKISDTVSSVSGPQQLILLDTTAELVTHFRTIIKSSGSSQNHGNFFIYALWWYCWALWFPGRLAEALEITEEAIRYIRAGSGHENRAELDDWLLDQAFILFDMGRILDASRLLETLDASDENDSDHGYFYCFLRSHVLRRTGRYEEASILLTEVDRDQQIERFIANVDLAAVNLDLGHLQAAIKCAEDVVVDLKRSPQDGVMAEGDNSKSVLAYALTTLSNCFAEVGRHEEGLVASQEASMLIMSMKQPLINWPAVIRSQDLMASTLHALSMRLMTAKEPGEALSIAEKATGLYRELVSLAPRYLPSLANSLKTLALIFWDVGRRDESIFASKEAIEITQVFEGRQKDEPSLRGVTDLGPS</sequence>
<evidence type="ECO:0000313" key="1">
    <source>
        <dbReference type="EMBL" id="KAJ7671204.1"/>
    </source>
</evidence>
<comment type="caution">
    <text evidence="1">The sequence shown here is derived from an EMBL/GenBank/DDBJ whole genome shotgun (WGS) entry which is preliminary data.</text>
</comment>
<protein>
    <submittedName>
        <fullName evidence="1">Uncharacterized protein</fullName>
    </submittedName>
</protein>
<dbReference type="PANTHER" id="PTHR19959:SF119">
    <property type="entry name" value="FUNGAL LIPASE-LIKE DOMAIN-CONTAINING PROTEIN"/>
    <property type="match status" value="1"/>
</dbReference>
<dbReference type="Proteomes" id="UP001221757">
    <property type="component" value="Unassembled WGS sequence"/>
</dbReference>
<dbReference type="Gene3D" id="1.25.40.10">
    <property type="entry name" value="Tetratricopeptide repeat domain"/>
    <property type="match status" value="3"/>
</dbReference>
<evidence type="ECO:0000313" key="2">
    <source>
        <dbReference type="Proteomes" id="UP001221757"/>
    </source>
</evidence>
<dbReference type="SUPFAM" id="SSF48452">
    <property type="entry name" value="TPR-like"/>
    <property type="match status" value="2"/>
</dbReference>
<dbReference type="PANTHER" id="PTHR19959">
    <property type="entry name" value="KINESIN LIGHT CHAIN"/>
    <property type="match status" value="1"/>
</dbReference>
<gene>
    <name evidence="1" type="ORF">B0H17DRAFT_1209058</name>
</gene>
<dbReference type="EMBL" id="JARKIE010000174">
    <property type="protein sequence ID" value="KAJ7671204.1"/>
    <property type="molecule type" value="Genomic_DNA"/>
</dbReference>
<accession>A0AAD7CZR1</accession>
<dbReference type="InterPro" id="IPR011990">
    <property type="entry name" value="TPR-like_helical_dom_sf"/>
</dbReference>
<organism evidence="1 2">
    <name type="scientific">Mycena rosella</name>
    <name type="common">Pink bonnet</name>
    <name type="synonym">Agaricus rosellus</name>
    <dbReference type="NCBI Taxonomy" id="1033263"/>
    <lineage>
        <taxon>Eukaryota</taxon>
        <taxon>Fungi</taxon>
        <taxon>Dikarya</taxon>
        <taxon>Basidiomycota</taxon>
        <taxon>Agaricomycotina</taxon>
        <taxon>Agaricomycetes</taxon>
        <taxon>Agaricomycetidae</taxon>
        <taxon>Agaricales</taxon>
        <taxon>Marasmiineae</taxon>
        <taxon>Mycenaceae</taxon>
        <taxon>Mycena</taxon>
    </lineage>
</organism>
<proteinExistence type="predicted"/>
<keyword evidence="2" id="KW-1185">Reference proteome</keyword>